<comment type="caution">
    <text evidence="2">The sequence shown here is derived from an EMBL/GenBank/DDBJ whole genome shotgun (WGS) entry which is preliminary data.</text>
</comment>
<dbReference type="GO" id="GO:0072330">
    <property type="term" value="P:monocarboxylic acid biosynthetic process"/>
    <property type="evidence" value="ECO:0007669"/>
    <property type="project" value="UniProtKB-ARBA"/>
</dbReference>
<dbReference type="SUPFAM" id="SSF53474">
    <property type="entry name" value="alpha/beta-Hydrolases"/>
    <property type="match status" value="1"/>
</dbReference>
<dbReference type="PANTHER" id="PTHR11614">
    <property type="entry name" value="PHOSPHOLIPASE-RELATED"/>
    <property type="match status" value="1"/>
</dbReference>
<dbReference type="EMBL" id="JAPQKI010000010">
    <property type="protein sequence ID" value="KAJ5086221.1"/>
    <property type="molecule type" value="Genomic_DNA"/>
</dbReference>
<evidence type="ECO:0000313" key="2">
    <source>
        <dbReference type="EMBL" id="KAJ5086221.1"/>
    </source>
</evidence>
<keyword evidence="3" id="KW-1185">Reference proteome</keyword>
<dbReference type="RefSeq" id="XP_056470899.1">
    <property type="nucleotide sequence ID" value="XM_056623483.1"/>
</dbReference>
<dbReference type="Pfam" id="PF12146">
    <property type="entry name" value="Hydrolase_4"/>
    <property type="match status" value="1"/>
</dbReference>
<dbReference type="GO" id="GO:0017000">
    <property type="term" value="P:antibiotic biosynthetic process"/>
    <property type="evidence" value="ECO:0007669"/>
    <property type="project" value="UniProtKB-ARBA"/>
</dbReference>
<sequence>MGHSMVGQESAFYLLNPDVDGYRPPITGWILEAPYIGLDPAIHPNLIIVAVAKQVARVFLKLKFTQPVTGEFVTRDRDVRERYRSDPLCHNTGTLEGLQDLLQRESDLTKLSMSDQPVPSGVSARLPCPVFWAHGSADMITSYAISKRLYERLEPGNEADLDAKTWKSFEGAFHQLHSEPDGVTEECM</sequence>
<reference evidence="2" key="2">
    <citation type="journal article" date="2023" name="IMA Fungus">
        <title>Comparative genomic study of the Penicillium genus elucidates a diverse pangenome and 15 lateral gene transfer events.</title>
        <authorList>
            <person name="Petersen C."/>
            <person name="Sorensen T."/>
            <person name="Nielsen M.R."/>
            <person name="Sondergaard T.E."/>
            <person name="Sorensen J.L."/>
            <person name="Fitzpatrick D.A."/>
            <person name="Frisvad J.C."/>
            <person name="Nielsen K.L."/>
        </authorList>
    </citation>
    <scope>NUCLEOTIDE SEQUENCE</scope>
    <source>
        <strain evidence="2">IBT 30761</strain>
    </source>
</reference>
<reference evidence="2" key="1">
    <citation type="submission" date="2022-11" db="EMBL/GenBank/DDBJ databases">
        <authorList>
            <person name="Petersen C."/>
        </authorList>
    </citation>
    <scope>NUCLEOTIDE SEQUENCE</scope>
    <source>
        <strain evidence="2">IBT 30761</strain>
    </source>
</reference>
<name>A0A9W9JYM8_9EURO</name>
<gene>
    <name evidence="2" type="ORF">N7532_010992</name>
</gene>
<dbReference type="Proteomes" id="UP001149074">
    <property type="component" value="Unassembled WGS sequence"/>
</dbReference>
<dbReference type="GeneID" id="81362462"/>
<dbReference type="InterPro" id="IPR022742">
    <property type="entry name" value="Hydrolase_4"/>
</dbReference>
<dbReference type="OrthoDB" id="10249433at2759"/>
<protein>
    <recommendedName>
        <fullName evidence="1">Serine aminopeptidase S33 domain-containing protein</fullName>
    </recommendedName>
</protein>
<feature type="domain" description="Serine aminopeptidase S33" evidence="1">
    <location>
        <begin position="1"/>
        <end position="181"/>
    </location>
</feature>
<evidence type="ECO:0000259" key="1">
    <source>
        <dbReference type="Pfam" id="PF12146"/>
    </source>
</evidence>
<dbReference type="InterPro" id="IPR051044">
    <property type="entry name" value="MAG_DAG_Lipase"/>
</dbReference>
<accession>A0A9W9JYM8</accession>
<dbReference type="AlphaFoldDB" id="A0A9W9JYM8"/>
<dbReference type="InterPro" id="IPR029058">
    <property type="entry name" value="AB_hydrolase_fold"/>
</dbReference>
<dbReference type="Gene3D" id="3.40.50.1820">
    <property type="entry name" value="alpha/beta hydrolase"/>
    <property type="match status" value="1"/>
</dbReference>
<evidence type="ECO:0000313" key="3">
    <source>
        <dbReference type="Proteomes" id="UP001149074"/>
    </source>
</evidence>
<proteinExistence type="predicted"/>
<organism evidence="2 3">
    <name type="scientific">Penicillium argentinense</name>
    <dbReference type="NCBI Taxonomy" id="1131581"/>
    <lineage>
        <taxon>Eukaryota</taxon>
        <taxon>Fungi</taxon>
        <taxon>Dikarya</taxon>
        <taxon>Ascomycota</taxon>
        <taxon>Pezizomycotina</taxon>
        <taxon>Eurotiomycetes</taxon>
        <taxon>Eurotiomycetidae</taxon>
        <taxon>Eurotiales</taxon>
        <taxon>Aspergillaceae</taxon>
        <taxon>Penicillium</taxon>
    </lineage>
</organism>